<evidence type="ECO:0000313" key="3">
    <source>
        <dbReference type="Proteomes" id="UP000192472"/>
    </source>
</evidence>
<dbReference type="Proteomes" id="UP000192472">
    <property type="component" value="Unassembled WGS sequence"/>
</dbReference>
<accession>A0A1W2G798</accession>
<sequence>MVITSLTISAGAGGKKGEPDANKTESKTITPVEISKVDAKWLNGDQPKLLTAMASSGTSKEQLNGSSMDVKAVLGGWHAQAVGQYKNYIYVAFSSGKVSSDKVEASKSVKMGEFAKLWIYNTTSKQGKLVELEKGYPHPCSIQITGNYLTIAIEAEYGVSQAALGSTREARSMAKIFDLSKDPNCSVEAGRITQEGMNSGGAGLTYHPGQKCWYMLMDQDMPNGKVAVYKTANENLNSWQKTPIAYYNRFGSGAGLNLITASDNSIWGLYYDTSHENLPSFSKVQMSSDQVMLFKLITPGGKPVESREVFTQIVNIEAPKIEAAGELLASRPGMRFGAGFRYENGKMEVLTCQRNMAKEFYINRTKISDAKKTQVMFVNMATAKGEIYCNSVSNTKQKYHEERNQTESWSGVLQSPVKANINYFGAGSVSKGGFGSFAKALPKWSDAIEKTTSAPMVLFYLEGTKDVVGKMVEFTPTKSTDKKRK</sequence>
<name>A0A1W2G798_REIFA</name>
<proteinExistence type="predicted"/>
<organism evidence="2 3">
    <name type="scientific">Reichenbachiella faecimaris</name>
    <dbReference type="NCBI Taxonomy" id="692418"/>
    <lineage>
        <taxon>Bacteria</taxon>
        <taxon>Pseudomonadati</taxon>
        <taxon>Bacteroidota</taxon>
        <taxon>Cytophagia</taxon>
        <taxon>Cytophagales</taxon>
        <taxon>Reichenbachiellaceae</taxon>
        <taxon>Reichenbachiella</taxon>
    </lineage>
</organism>
<dbReference type="AlphaFoldDB" id="A0A1W2G798"/>
<feature type="compositionally biased region" description="Basic and acidic residues" evidence="1">
    <location>
        <begin position="15"/>
        <end position="26"/>
    </location>
</feature>
<gene>
    <name evidence="2" type="ORF">SAMN04488029_0894</name>
</gene>
<evidence type="ECO:0000313" key="2">
    <source>
        <dbReference type="EMBL" id="SMD32547.1"/>
    </source>
</evidence>
<reference evidence="2 3" key="1">
    <citation type="submission" date="2017-04" db="EMBL/GenBank/DDBJ databases">
        <authorList>
            <person name="Afonso C.L."/>
            <person name="Miller P.J."/>
            <person name="Scott M.A."/>
            <person name="Spackman E."/>
            <person name="Goraichik I."/>
            <person name="Dimitrov K.M."/>
            <person name="Suarez D.L."/>
            <person name="Swayne D.E."/>
        </authorList>
    </citation>
    <scope>NUCLEOTIDE SEQUENCE [LARGE SCALE GENOMIC DNA]</scope>
    <source>
        <strain evidence="2 3">DSM 26133</strain>
    </source>
</reference>
<keyword evidence="3" id="KW-1185">Reference proteome</keyword>
<protein>
    <submittedName>
        <fullName evidence="2">Uncharacterized protein</fullName>
    </submittedName>
</protein>
<dbReference type="EMBL" id="FWYF01000001">
    <property type="protein sequence ID" value="SMD32547.1"/>
    <property type="molecule type" value="Genomic_DNA"/>
</dbReference>
<evidence type="ECO:0000256" key="1">
    <source>
        <dbReference type="SAM" id="MobiDB-lite"/>
    </source>
</evidence>
<feature type="region of interest" description="Disordered" evidence="1">
    <location>
        <begin position="1"/>
        <end position="27"/>
    </location>
</feature>